<evidence type="ECO:0000256" key="4">
    <source>
        <dbReference type="ARBA" id="ARBA00022833"/>
    </source>
</evidence>
<evidence type="ECO:0000313" key="10">
    <source>
        <dbReference type="EMBL" id="ADI74407.1"/>
    </source>
</evidence>
<evidence type="ECO:0000256" key="2">
    <source>
        <dbReference type="ARBA" id="ARBA00022578"/>
    </source>
</evidence>
<feature type="domain" description="Cas12f1-like TNB" evidence="8">
    <location>
        <begin position="316"/>
        <end position="378"/>
    </location>
</feature>
<dbReference type="HOGENOM" id="CLU_032903_16_5_2"/>
<dbReference type="InterPro" id="IPR010095">
    <property type="entry name" value="Cas12f1-like_TNB"/>
</dbReference>
<reference evidence="10 11" key="1">
    <citation type="submission" date="2010-06" db="EMBL/GenBank/DDBJ databases">
        <title>Complete sequence chromosome of Methanohalobium evestigatum Z-7303.</title>
        <authorList>
            <consortium name="US DOE Joint Genome Institute"/>
            <person name="Lucas S."/>
            <person name="Copeland A."/>
            <person name="Lapidus A."/>
            <person name="Cheng J.-F."/>
            <person name="Bruce D."/>
            <person name="Goodwin L."/>
            <person name="Pitluck S."/>
            <person name="Saunders E."/>
            <person name="Detter J.C."/>
            <person name="Han C."/>
            <person name="Tapia R."/>
            <person name="Land M."/>
            <person name="Hauser L."/>
            <person name="Kyrpides N."/>
            <person name="Mikhailova N."/>
            <person name="Sieprawska-Lupa M."/>
            <person name="Whitman W.B."/>
            <person name="Anderson I."/>
            <person name="Woyke T."/>
        </authorList>
    </citation>
    <scope>NUCLEOTIDE SEQUENCE [LARGE SCALE GENOMIC DNA]</scope>
    <source>
        <strain evidence="11">ATCC BAA-1072 / DSM 3721 / NBRC 107634 / OCM 161 / Z-7303</strain>
    </source>
</reference>
<dbReference type="Pfam" id="PF07282">
    <property type="entry name" value="Cas12f1-like_TNB"/>
    <property type="match status" value="1"/>
</dbReference>
<feature type="domain" description="Probable transposase IS891/IS1136/IS1341" evidence="7">
    <location>
        <begin position="172"/>
        <end position="293"/>
    </location>
</feature>
<dbReference type="GO" id="GO:0006310">
    <property type="term" value="P:DNA recombination"/>
    <property type="evidence" value="ECO:0007669"/>
    <property type="project" value="UniProtKB-KW"/>
</dbReference>
<dbReference type="NCBIfam" id="TIGR01766">
    <property type="entry name" value="IS200/IS605 family accessory protein TnpB-like domain"/>
    <property type="match status" value="1"/>
</dbReference>
<dbReference type="GO" id="GO:0003677">
    <property type="term" value="F:DNA binding"/>
    <property type="evidence" value="ECO:0007669"/>
    <property type="project" value="UniProtKB-KW"/>
</dbReference>
<dbReference type="InterPro" id="IPR001959">
    <property type="entry name" value="Transposase"/>
</dbReference>
<proteinExistence type="inferred from homology"/>
<dbReference type="Pfam" id="PF01385">
    <property type="entry name" value="OrfB_IS605"/>
    <property type="match status" value="1"/>
</dbReference>
<evidence type="ECO:0000256" key="3">
    <source>
        <dbReference type="ARBA" id="ARBA00022723"/>
    </source>
</evidence>
<evidence type="ECO:0000259" key="7">
    <source>
        <dbReference type="Pfam" id="PF01385"/>
    </source>
</evidence>
<dbReference type="RefSeq" id="WP_013194972.1">
    <property type="nucleotide sequence ID" value="NC_014253.1"/>
</dbReference>
<protein>
    <submittedName>
        <fullName evidence="10">Transposase, IS605 OrfB family</fullName>
    </submittedName>
</protein>
<dbReference type="GeneID" id="9347200"/>
<name>D7E9Y5_METEZ</name>
<dbReference type="Proteomes" id="UP000000391">
    <property type="component" value="Chromosome"/>
</dbReference>
<accession>D7E9Y5</accession>
<evidence type="ECO:0000259" key="8">
    <source>
        <dbReference type="Pfam" id="PF07282"/>
    </source>
</evidence>
<keyword evidence="11" id="KW-1185">Reference proteome</keyword>
<evidence type="ECO:0000256" key="1">
    <source>
        <dbReference type="ARBA" id="ARBA00008761"/>
    </source>
</evidence>
<dbReference type="OrthoDB" id="33505at2157"/>
<gene>
    <name evidence="10" type="ordered locus">Metev_1560</name>
</gene>
<evidence type="ECO:0000313" key="11">
    <source>
        <dbReference type="Proteomes" id="UP000000391"/>
    </source>
</evidence>
<keyword evidence="4" id="KW-0862">Zinc</keyword>
<keyword evidence="3" id="KW-0479">Metal-binding</keyword>
<comment type="similarity">
    <text evidence="1">In the C-terminal section; belongs to the transposase 35 family.</text>
</comment>
<keyword evidence="5" id="KW-0238">DNA-binding</keyword>
<dbReference type="EMBL" id="CP002069">
    <property type="protein sequence ID" value="ADI74407.1"/>
    <property type="molecule type" value="Genomic_DNA"/>
</dbReference>
<dbReference type="Pfam" id="PF12323">
    <property type="entry name" value="HTH_OrfB_IS605"/>
    <property type="match status" value="1"/>
</dbReference>
<dbReference type="STRING" id="644295.Metev_1560"/>
<dbReference type="KEGG" id="mev:Metev_1560"/>
<dbReference type="InterPro" id="IPR021027">
    <property type="entry name" value="Transposase_put_HTH"/>
</dbReference>
<evidence type="ECO:0000256" key="5">
    <source>
        <dbReference type="ARBA" id="ARBA00023125"/>
    </source>
</evidence>
<evidence type="ECO:0000256" key="6">
    <source>
        <dbReference type="ARBA" id="ARBA00023172"/>
    </source>
</evidence>
<dbReference type="AlphaFoldDB" id="D7E9Y5"/>
<dbReference type="GO" id="GO:0046872">
    <property type="term" value="F:metal ion binding"/>
    <property type="evidence" value="ECO:0007669"/>
    <property type="project" value="UniProtKB-KW"/>
</dbReference>
<keyword evidence="6" id="KW-0233">DNA recombination</keyword>
<organism evidence="10 11">
    <name type="scientific">Methanohalobium evestigatum (strain ATCC BAA-1072 / DSM 3721 / NBRC 107634 / OCM 161 / Z-7303)</name>
    <dbReference type="NCBI Taxonomy" id="644295"/>
    <lineage>
        <taxon>Archaea</taxon>
        <taxon>Methanobacteriati</taxon>
        <taxon>Methanobacteriota</taxon>
        <taxon>Stenosarchaea group</taxon>
        <taxon>Methanomicrobia</taxon>
        <taxon>Methanosarcinales</taxon>
        <taxon>Methanosarcinaceae</taxon>
        <taxon>Methanohalobium</taxon>
    </lineage>
</organism>
<dbReference type="GO" id="GO:0032196">
    <property type="term" value="P:transposition"/>
    <property type="evidence" value="ECO:0007669"/>
    <property type="project" value="UniProtKB-KW"/>
</dbReference>
<dbReference type="NCBIfam" id="NF040570">
    <property type="entry name" value="guided_TnpB"/>
    <property type="match status" value="1"/>
</dbReference>
<evidence type="ECO:0000259" key="9">
    <source>
        <dbReference type="Pfam" id="PF12323"/>
    </source>
</evidence>
<feature type="domain" description="Transposase putative helix-turn-helix" evidence="9">
    <location>
        <begin position="1"/>
        <end position="45"/>
    </location>
</feature>
<sequence length="426" mass="50353">MLLTKKYKIKPTNEQLDVLWSLSKQCTLLYNLSLSERKEAWMHKRKSIKYSHQQDNLPSLKDQYPSIYSLYSKTCQGVLQKLDANYKSFFGLRKNGDKNAKPPRFKKSVYFFTIPYNQSGFKIENGKVTFSHKYNNRPLSFDIPQELENYDVKHTEIFNSEPYKGKGDFFVSVVYETFPQTNYKDNEKYQAIDIGITKTITAVNTDGKILEITNPRFDKYWDKKINHAKSRRDHCKKYSRRWFRINDAIRVMTKKKNNQIKDWQHKLSRKMAENTRSNTIIVGDLDVKNMKNSKKLPKSRQKSLNRSTQNNGYISRFIEFLTYKSEFAGKQLTKIDESYTSKICYVCGKVHDMPLYKRNLSCDCGNEIDRDRNSAINIMISYLSQNAIWTGYRQFACNLRQTGLLTFDVYKIHPMDDMNTRRNFHV</sequence>
<keyword evidence="2" id="KW-0815">Transposition</keyword>